<organism evidence="6 7">
    <name type="scientific">Roseimaritima ulvae</name>
    <dbReference type="NCBI Taxonomy" id="980254"/>
    <lineage>
        <taxon>Bacteria</taxon>
        <taxon>Pseudomonadati</taxon>
        <taxon>Planctomycetota</taxon>
        <taxon>Planctomycetia</taxon>
        <taxon>Pirellulales</taxon>
        <taxon>Pirellulaceae</taxon>
        <taxon>Roseimaritima</taxon>
    </lineage>
</organism>
<dbReference type="CDD" id="cd00520">
    <property type="entry name" value="RRF"/>
    <property type="match status" value="1"/>
</dbReference>
<comment type="function">
    <text evidence="3">Responsible for the release of ribosomes from messenger RNA at the termination of protein biosynthesis. May increase the efficiency of translation by recycling ribosomes from one round of translation to another.</text>
</comment>
<dbReference type="GO" id="GO:0005737">
    <property type="term" value="C:cytoplasm"/>
    <property type="evidence" value="ECO:0007669"/>
    <property type="project" value="UniProtKB-SubCell"/>
</dbReference>
<dbReference type="FunFam" id="3.30.1360.40:FF:000001">
    <property type="entry name" value="Ribosome-recycling factor"/>
    <property type="match status" value="1"/>
</dbReference>
<dbReference type="PANTHER" id="PTHR20982:SF3">
    <property type="entry name" value="MITOCHONDRIAL RIBOSOME RECYCLING FACTOR PSEUDO 1"/>
    <property type="match status" value="1"/>
</dbReference>
<reference evidence="6 7" key="1">
    <citation type="submission" date="2019-08" db="EMBL/GenBank/DDBJ databases">
        <title>Deep-cultivation of Planctomycetes and their phenomic and genomic characterization uncovers novel biology.</title>
        <authorList>
            <person name="Wiegand S."/>
            <person name="Jogler M."/>
            <person name="Boedeker C."/>
            <person name="Pinto D."/>
            <person name="Vollmers J."/>
            <person name="Rivas-Marin E."/>
            <person name="Kohn T."/>
            <person name="Peeters S.H."/>
            <person name="Heuer A."/>
            <person name="Rast P."/>
            <person name="Oberbeckmann S."/>
            <person name="Bunk B."/>
            <person name="Jeske O."/>
            <person name="Meyerdierks A."/>
            <person name="Storesund J.E."/>
            <person name="Kallscheuer N."/>
            <person name="Luecker S."/>
            <person name="Lage O.M."/>
            <person name="Pohl T."/>
            <person name="Merkel B.J."/>
            <person name="Hornburger P."/>
            <person name="Mueller R.-W."/>
            <person name="Bruemmer F."/>
            <person name="Labrenz M."/>
            <person name="Spormann A.M."/>
            <person name="Op den Camp H."/>
            <person name="Overmann J."/>
            <person name="Amann R."/>
            <person name="Jetten M.S.M."/>
            <person name="Mascher T."/>
            <person name="Medema M.H."/>
            <person name="Devos D.P."/>
            <person name="Kaster A.-K."/>
            <person name="Ovreas L."/>
            <person name="Rohde M."/>
            <person name="Galperin M.Y."/>
            <person name="Jogler C."/>
        </authorList>
    </citation>
    <scope>NUCLEOTIDE SEQUENCE [LARGE SCALE GENOMIC DNA]</scope>
    <source>
        <strain evidence="6 7">UC8</strain>
    </source>
</reference>
<evidence type="ECO:0000256" key="1">
    <source>
        <dbReference type="ARBA" id="ARBA00005912"/>
    </source>
</evidence>
<comment type="similarity">
    <text evidence="1 3">Belongs to the RRF family.</text>
</comment>
<comment type="subcellular location">
    <subcellularLocation>
        <location evidence="3">Cytoplasm</location>
    </subcellularLocation>
</comment>
<evidence type="ECO:0000313" key="6">
    <source>
        <dbReference type="EMBL" id="QEG43671.1"/>
    </source>
</evidence>
<dbReference type="SUPFAM" id="SSF55194">
    <property type="entry name" value="Ribosome recycling factor, RRF"/>
    <property type="match status" value="1"/>
</dbReference>
<sequence>MSMSTAEILMDAEERMEKAVSVLTHNLSGIRTGRANPGLVDSLRVEVYGSQTPLKQLASIGTPEPQQIVIRPYDTSVIKEIEKAIVAGDLGLNPQSDGRLIRLNVPPLSTEVRKKMVARIKELAEEAKVSIRNIRRDANKAADTAEKEKNLSEDDRDKLKEEVQELTKKFETQVTEAAKGREAEVLEQ</sequence>
<dbReference type="Pfam" id="PF01765">
    <property type="entry name" value="RRF"/>
    <property type="match status" value="1"/>
</dbReference>
<gene>
    <name evidence="3 6" type="primary">frr</name>
    <name evidence="6" type="ORF">UC8_57230</name>
</gene>
<evidence type="ECO:0000259" key="5">
    <source>
        <dbReference type="Pfam" id="PF01765"/>
    </source>
</evidence>
<name>A0A5B9R9J3_9BACT</name>
<dbReference type="Gene3D" id="1.10.132.20">
    <property type="entry name" value="Ribosome-recycling factor"/>
    <property type="match status" value="1"/>
</dbReference>
<evidence type="ECO:0000313" key="7">
    <source>
        <dbReference type="Proteomes" id="UP000325286"/>
    </source>
</evidence>
<evidence type="ECO:0000256" key="3">
    <source>
        <dbReference type="HAMAP-Rule" id="MF_00040"/>
    </source>
</evidence>
<dbReference type="GO" id="GO:0006415">
    <property type="term" value="P:translational termination"/>
    <property type="evidence" value="ECO:0007669"/>
    <property type="project" value="UniProtKB-UniRule"/>
</dbReference>
<keyword evidence="2 3" id="KW-0648">Protein biosynthesis</keyword>
<evidence type="ECO:0000256" key="2">
    <source>
        <dbReference type="ARBA" id="ARBA00022917"/>
    </source>
</evidence>
<dbReference type="PANTHER" id="PTHR20982">
    <property type="entry name" value="RIBOSOME RECYCLING FACTOR"/>
    <property type="match status" value="1"/>
</dbReference>
<dbReference type="InterPro" id="IPR036191">
    <property type="entry name" value="RRF_sf"/>
</dbReference>
<dbReference type="InterPro" id="IPR023584">
    <property type="entry name" value="Ribosome_recyc_fac_dom"/>
</dbReference>
<evidence type="ECO:0000256" key="4">
    <source>
        <dbReference type="SAM" id="Coils"/>
    </source>
</evidence>
<dbReference type="KEGG" id="rul:UC8_57230"/>
<keyword evidence="4" id="KW-0175">Coiled coil</keyword>
<feature type="domain" description="Ribosome recycling factor" evidence="5">
    <location>
        <begin position="24"/>
        <end position="186"/>
    </location>
</feature>
<proteinExistence type="inferred from homology"/>
<keyword evidence="7" id="KW-1185">Reference proteome</keyword>
<accession>A0A5B9R9J3</accession>
<dbReference type="NCBIfam" id="TIGR00496">
    <property type="entry name" value="frr"/>
    <property type="match status" value="1"/>
</dbReference>
<dbReference type="HAMAP" id="MF_00040">
    <property type="entry name" value="RRF"/>
    <property type="match status" value="1"/>
</dbReference>
<dbReference type="EMBL" id="CP042914">
    <property type="protein sequence ID" value="QEG43671.1"/>
    <property type="molecule type" value="Genomic_DNA"/>
</dbReference>
<dbReference type="Gene3D" id="3.30.1360.40">
    <property type="match status" value="1"/>
</dbReference>
<feature type="coiled-coil region" evidence="4">
    <location>
        <begin position="117"/>
        <end position="176"/>
    </location>
</feature>
<protein>
    <recommendedName>
        <fullName evidence="3">Ribosome-recycling factor</fullName>
        <shortName evidence="3">RRF</shortName>
    </recommendedName>
    <alternativeName>
        <fullName evidence="3">Ribosome-releasing factor</fullName>
    </alternativeName>
</protein>
<dbReference type="GO" id="GO:0043023">
    <property type="term" value="F:ribosomal large subunit binding"/>
    <property type="evidence" value="ECO:0007669"/>
    <property type="project" value="TreeGrafter"/>
</dbReference>
<dbReference type="InterPro" id="IPR002661">
    <property type="entry name" value="Ribosome_recyc_fac"/>
</dbReference>
<dbReference type="Proteomes" id="UP000325286">
    <property type="component" value="Chromosome"/>
</dbReference>
<keyword evidence="3" id="KW-0963">Cytoplasm</keyword>
<dbReference type="AlphaFoldDB" id="A0A5B9R9J3"/>